<proteinExistence type="predicted"/>
<dbReference type="InterPro" id="IPR050800">
    <property type="entry name" value="ARTD/PARP"/>
</dbReference>
<sequence length="435" mass="46920">MSTSTAAPAAALETIMLIQVNAAGNNNKFYELSKMPDGSTFARWGRVGGGAGQSRTYPGHGSFDNKREEKLRKGYQVFDGGKAASAAVATTANRGQLQQRVSAGLFPSGDATADLIAHLIRSNRHAIDTATGGRITVSDSGSVTTALGPVSLVQVTQARRELAVLRAGYDRLAVEKYLTLIPQKIQNVRATDWVTQSWCREQDDLLDALESAVTMSSTGADTGDVAAPIDFRHTLTELGHGDDDFSRIAAKFDRSRNTMHAANRLALHRVWALTDSSGPVWEKRKTALKHSRELWHGTTAGNVLSILRTGLICPPSTAGAYNTTGRMFGDGVYFSDQSTKSLNYAIGSAPGQRGRGSGAGNPMMFLADVVMGRECRSDAITSSSALISRSRTGADDRGRKFDSIYVRGGHCGVMNNEMIVWRTDQIKLTHLCEFR</sequence>
<evidence type="ECO:0000256" key="2">
    <source>
        <dbReference type="ARBA" id="ARBA00022676"/>
    </source>
</evidence>
<dbReference type="EMBL" id="CSWP01000012">
    <property type="protein sequence ID" value="CPV69910.1"/>
    <property type="molecule type" value="Genomic_DNA"/>
</dbReference>
<dbReference type="EC" id="2.4.2.30" evidence="1"/>
<gene>
    <name evidence="7" type="ORF">ERS075579_04671</name>
</gene>
<dbReference type="RefSeq" id="WP_049233247.1">
    <property type="nucleotide sequence ID" value="NZ_CP014951.1"/>
</dbReference>
<dbReference type="Pfam" id="PF00644">
    <property type="entry name" value="PARP"/>
    <property type="match status" value="1"/>
</dbReference>
<evidence type="ECO:0000256" key="5">
    <source>
        <dbReference type="ARBA" id="ARBA00033987"/>
    </source>
</evidence>
<dbReference type="InterPro" id="IPR008893">
    <property type="entry name" value="WGR_domain"/>
</dbReference>
<dbReference type="GO" id="GO:0003950">
    <property type="term" value="F:NAD+ poly-ADP-ribosyltransferase activity"/>
    <property type="evidence" value="ECO:0007669"/>
    <property type="project" value="UniProtKB-EC"/>
</dbReference>
<dbReference type="InterPro" id="IPR049809">
    <property type="entry name" value="YehF/YfeS-like_WGR"/>
</dbReference>
<keyword evidence="2" id="KW-0328">Glycosyltransferase</keyword>
<accession>A0A0U1BS85</accession>
<dbReference type="PANTHER" id="PTHR10459">
    <property type="entry name" value="DNA LIGASE"/>
    <property type="match status" value="1"/>
</dbReference>
<dbReference type="GO" id="GO:0070212">
    <property type="term" value="P:protein poly-ADP-ribosylation"/>
    <property type="evidence" value="ECO:0007669"/>
    <property type="project" value="TreeGrafter"/>
</dbReference>
<dbReference type="InterPro" id="IPR036930">
    <property type="entry name" value="WGR_dom_sf"/>
</dbReference>
<dbReference type="AlphaFoldDB" id="A0A0U1BS85"/>
<dbReference type="CDD" id="cd07996">
    <property type="entry name" value="WGR_MMR_like"/>
    <property type="match status" value="1"/>
</dbReference>
<dbReference type="SMART" id="SM00773">
    <property type="entry name" value="WGR"/>
    <property type="match status" value="1"/>
</dbReference>
<dbReference type="GO" id="GO:1990404">
    <property type="term" value="F:NAD+-protein mono-ADP-ribosyltransferase activity"/>
    <property type="evidence" value="ECO:0007669"/>
    <property type="project" value="TreeGrafter"/>
</dbReference>
<dbReference type="GO" id="GO:0006302">
    <property type="term" value="P:double-strand break repair"/>
    <property type="evidence" value="ECO:0007669"/>
    <property type="project" value="TreeGrafter"/>
</dbReference>
<evidence type="ECO:0000256" key="1">
    <source>
        <dbReference type="ARBA" id="ARBA00012020"/>
    </source>
</evidence>
<name>A0A0U1BS85_9MYCO</name>
<dbReference type="PANTHER" id="PTHR10459:SF60">
    <property type="entry name" value="POLY [ADP-RIBOSE] POLYMERASE 2"/>
    <property type="match status" value="1"/>
</dbReference>
<comment type="catalytic activity">
    <reaction evidence="5">
        <text>NAD(+) + (ADP-D-ribosyl)n-acceptor = nicotinamide + (ADP-D-ribosyl)n+1-acceptor + H(+).</text>
        <dbReference type="EC" id="2.4.2.30"/>
    </reaction>
</comment>
<dbReference type="PROSITE" id="PS51059">
    <property type="entry name" value="PARP_CATALYTIC"/>
    <property type="match status" value="1"/>
</dbReference>
<feature type="domain" description="PARP catalytic" evidence="6">
    <location>
        <begin position="219"/>
        <end position="435"/>
    </location>
</feature>
<evidence type="ECO:0000256" key="4">
    <source>
        <dbReference type="ARBA" id="ARBA00023027"/>
    </source>
</evidence>
<dbReference type="SUPFAM" id="SSF142921">
    <property type="entry name" value="WGR domain-like"/>
    <property type="match status" value="1"/>
</dbReference>
<dbReference type="Proteomes" id="UP000045782">
    <property type="component" value="Unassembled WGS sequence"/>
</dbReference>
<dbReference type="InterPro" id="IPR012317">
    <property type="entry name" value="Poly(ADP-ribose)pol_cat_dom"/>
</dbReference>
<evidence type="ECO:0000313" key="8">
    <source>
        <dbReference type="Proteomes" id="UP000045782"/>
    </source>
</evidence>
<organism evidence="7 8">
    <name type="scientific">Mycobacteroides abscessus</name>
    <dbReference type="NCBI Taxonomy" id="36809"/>
    <lineage>
        <taxon>Bacteria</taxon>
        <taxon>Bacillati</taxon>
        <taxon>Actinomycetota</taxon>
        <taxon>Actinomycetes</taxon>
        <taxon>Mycobacteriales</taxon>
        <taxon>Mycobacteriaceae</taxon>
        <taxon>Mycobacteroides</taxon>
    </lineage>
</organism>
<evidence type="ECO:0000259" key="6">
    <source>
        <dbReference type="PROSITE" id="PS51059"/>
    </source>
</evidence>
<dbReference type="Gene3D" id="3.90.228.10">
    <property type="match status" value="1"/>
</dbReference>
<keyword evidence="3" id="KW-0808">Transferase</keyword>
<reference evidence="7 8" key="1">
    <citation type="submission" date="2015-03" db="EMBL/GenBank/DDBJ databases">
        <authorList>
            <person name="Murphy D."/>
        </authorList>
    </citation>
    <scope>NUCLEOTIDE SEQUENCE [LARGE SCALE GENOMIC DNA]</scope>
    <source>
        <strain evidence="7 8">PAP088</strain>
    </source>
</reference>
<evidence type="ECO:0000256" key="3">
    <source>
        <dbReference type="ARBA" id="ARBA00022679"/>
    </source>
</evidence>
<dbReference type="SUPFAM" id="SSF56399">
    <property type="entry name" value="ADP-ribosylation"/>
    <property type="match status" value="1"/>
</dbReference>
<protein>
    <recommendedName>
        <fullName evidence="1">NAD(+) ADP-ribosyltransferase</fullName>
        <ecNumber evidence="1">2.4.2.30</ecNumber>
    </recommendedName>
</protein>
<dbReference type="Pfam" id="PF05406">
    <property type="entry name" value="WGR"/>
    <property type="match status" value="1"/>
</dbReference>
<keyword evidence="4" id="KW-0520">NAD</keyword>
<evidence type="ECO:0000313" key="7">
    <source>
        <dbReference type="EMBL" id="CPV69910.1"/>
    </source>
</evidence>